<evidence type="ECO:0000259" key="6">
    <source>
        <dbReference type="PROSITE" id="PS50926"/>
    </source>
</evidence>
<evidence type="ECO:0000256" key="5">
    <source>
        <dbReference type="SAM" id="Phobius"/>
    </source>
</evidence>
<dbReference type="InterPro" id="IPR029060">
    <property type="entry name" value="PIN-like_dom_sf"/>
</dbReference>
<dbReference type="GO" id="GO:0016787">
    <property type="term" value="F:hydrolase activity"/>
    <property type="evidence" value="ECO:0007669"/>
    <property type="project" value="UniProtKB-KW"/>
</dbReference>
<accession>A0A2I1M6I3</accession>
<keyword evidence="5" id="KW-0812">Transmembrane</keyword>
<evidence type="ECO:0000313" key="7">
    <source>
        <dbReference type="EMBL" id="PKZ15717.1"/>
    </source>
</evidence>
<protein>
    <submittedName>
        <fullName evidence="7">PIN/TRAM domain-containing protein</fullName>
    </submittedName>
</protein>
<keyword evidence="3" id="KW-0378">Hydrolase</keyword>
<dbReference type="PANTHER" id="PTHR11603">
    <property type="entry name" value="AAA FAMILY ATPASE"/>
    <property type="match status" value="1"/>
</dbReference>
<dbReference type="SUPFAM" id="SSF88723">
    <property type="entry name" value="PIN domain-like"/>
    <property type="match status" value="1"/>
</dbReference>
<keyword evidence="2" id="KW-0540">Nuclease</keyword>
<dbReference type="EMBL" id="PKGS01000006">
    <property type="protein sequence ID" value="PKZ15717.1"/>
    <property type="molecule type" value="Genomic_DNA"/>
</dbReference>
<proteinExistence type="predicted"/>
<feature type="domain" description="TRAM" evidence="6">
    <location>
        <begin position="303"/>
        <end position="370"/>
    </location>
</feature>
<keyword evidence="8" id="KW-1185">Reference proteome</keyword>
<dbReference type="Proteomes" id="UP000234335">
    <property type="component" value="Unassembled WGS sequence"/>
</dbReference>
<dbReference type="RefSeq" id="WP_101540735.1">
    <property type="nucleotide sequence ID" value="NZ_PKGS01000006.1"/>
</dbReference>
<keyword evidence="4" id="KW-0460">Magnesium</keyword>
<name>A0A2I1M6I3_9FIRM</name>
<evidence type="ECO:0000313" key="8">
    <source>
        <dbReference type="Proteomes" id="UP000234335"/>
    </source>
</evidence>
<feature type="transmembrane region" description="Helical" evidence="5">
    <location>
        <begin position="36"/>
        <end position="56"/>
    </location>
</feature>
<dbReference type="Gene3D" id="3.40.50.1010">
    <property type="entry name" value="5'-nuclease"/>
    <property type="match status" value="1"/>
</dbReference>
<evidence type="ECO:0000256" key="1">
    <source>
        <dbReference type="ARBA" id="ARBA00001946"/>
    </source>
</evidence>
<dbReference type="InterPro" id="IPR002792">
    <property type="entry name" value="TRAM_dom"/>
</dbReference>
<gene>
    <name evidence="7" type="ORF">CYJ34_07905</name>
</gene>
<evidence type="ECO:0000256" key="4">
    <source>
        <dbReference type="ARBA" id="ARBA00022842"/>
    </source>
</evidence>
<dbReference type="InterPro" id="IPR052041">
    <property type="entry name" value="Nucleic_acid_metab_PIN/TRAM"/>
</dbReference>
<dbReference type="PANTHER" id="PTHR11603:SF147">
    <property type="entry name" value="MEMBRANE PROTEIN"/>
    <property type="match status" value="1"/>
</dbReference>
<sequence>MKRIFQILITLIGLALGIVILNAVNAATLLIDKSGIIFIIANILAGLIGGIVFYLISSLVSDKLISNFSNIELKISAIPASKLIVGTIGAILGILIATLISRPLISLQLPTVGNFIFVLLSILLYIGLGFLGWRVATKNSDDFVNLFKSNNKDNKENKDLKATFKLDRSKNPASPKILDTSVIIDGRIVDIIQTDFIEGELIISEFVLEELQHIADSPDDLKRERGRRGLDIVSEIKKSDKINLKITDQDYPNIKEVDSKLLKLALDLGGKIFTNDYNLNKVADVQGIPVLNINDLANALKPVVIPGEHMRIDVIKEGKGKNQGVGYLDDGTMVVVEDGDKYIDQTINAIVTSVLQTSAGRMIFVRSEEE</sequence>
<dbReference type="CDD" id="cd09877">
    <property type="entry name" value="PIN_YacL-like"/>
    <property type="match status" value="1"/>
</dbReference>
<evidence type="ECO:0000256" key="2">
    <source>
        <dbReference type="ARBA" id="ARBA00022722"/>
    </source>
</evidence>
<evidence type="ECO:0000256" key="3">
    <source>
        <dbReference type="ARBA" id="ARBA00022801"/>
    </source>
</evidence>
<dbReference type="InterPro" id="IPR002716">
    <property type="entry name" value="PIN_dom"/>
</dbReference>
<dbReference type="Pfam" id="PF01850">
    <property type="entry name" value="PIN"/>
    <property type="match status" value="1"/>
</dbReference>
<dbReference type="AlphaFoldDB" id="A0A2I1M6I3"/>
<comment type="cofactor">
    <cofactor evidence="1">
        <name>Mg(2+)</name>
        <dbReference type="ChEBI" id="CHEBI:18420"/>
    </cofactor>
</comment>
<keyword evidence="5" id="KW-0472">Membrane</keyword>
<feature type="transmembrane region" description="Helical" evidence="5">
    <location>
        <begin position="112"/>
        <end position="133"/>
    </location>
</feature>
<feature type="transmembrane region" description="Helical" evidence="5">
    <location>
        <begin position="77"/>
        <end position="100"/>
    </location>
</feature>
<dbReference type="GO" id="GO:0004518">
    <property type="term" value="F:nuclease activity"/>
    <property type="evidence" value="ECO:0007669"/>
    <property type="project" value="UniProtKB-KW"/>
</dbReference>
<comment type="caution">
    <text evidence="7">The sequence shown here is derived from an EMBL/GenBank/DDBJ whole genome shotgun (WGS) entry which is preliminary data.</text>
</comment>
<dbReference type="SMART" id="SM00670">
    <property type="entry name" value="PINc"/>
    <property type="match status" value="1"/>
</dbReference>
<reference evidence="7 8" key="1">
    <citation type="submission" date="2017-12" db="EMBL/GenBank/DDBJ databases">
        <title>Phylogenetic diversity of female urinary microbiome.</title>
        <authorList>
            <person name="Thomas-White K."/>
            <person name="Wolfe A.J."/>
        </authorList>
    </citation>
    <scope>NUCLEOTIDE SEQUENCE [LARGE SCALE GENOMIC DNA]</scope>
    <source>
        <strain evidence="7 8">UMB0119</strain>
    </source>
</reference>
<keyword evidence="5" id="KW-1133">Transmembrane helix</keyword>
<organism evidence="7 8">
    <name type="scientific">Anaerococcus octavius</name>
    <dbReference type="NCBI Taxonomy" id="54007"/>
    <lineage>
        <taxon>Bacteria</taxon>
        <taxon>Bacillati</taxon>
        <taxon>Bacillota</taxon>
        <taxon>Tissierellia</taxon>
        <taxon>Tissierellales</taxon>
        <taxon>Peptoniphilaceae</taxon>
        <taxon>Anaerococcus</taxon>
    </lineage>
</organism>
<dbReference type="PROSITE" id="PS50926">
    <property type="entry name" value="TRAM"/>
    <property type="match status" value="1"/>
</dbReference>